<evidence type="ECO:0008006" key="3">
    <source>
        <dbReference type="Google" id="ProtNLM"/>
    </source>
</evidence>
<sequence>MRQIEENYEEVLKRHGDLAKDSRGASHLQMASLALASYRTLLPHFAHNRAVTADLIKEPIGAAAADTLNFMSRFVLFLSFDKFAHVSRGLEYLGRDFGKSFETEEHKELGFHSLKVTRCLYNTFFERQGVPDLTRLFCAFDRMWFDHVSPARHGIEFSRPTTLADGAPCCDFVLRRKDRQSSG</sequence>
<reference evidence="1 2" key="1">
    <citation type="journal article" date="2014" name="Nat. Commun.">
        <title>Klebsormidium flaccidum genome reveals primary factors for plant terrestrial adaptation.</title>
        <authorList>
            <person name="Hori K."/>
            <person name="Maruyama F."/>
            <person name="Fujisawa T."/>
            <person name="Togashi T."/>
            <person name="Yamamoto N."/>
            <person name="Seo M."/>
            <person name="Sato S."/>
            <person name="Yamada T."/>
            <person name="Mori H."/>
            <person name="Tajima N."/>
            <person name="Moriyama T."/>
            <person name="Ikeuchi M."/>
            <person name="Watanabe M."/>
            <person name="Wada H."/>
            <person name="Kobayashi K."/>
            <person name="Saito M."/>
            <person name="Masuda T."/>
            <person name="Sasaki-Sekimoto Y."/>
            <person name="Mashiguchi K."/>
            <person name="Awai K."/>
            <person name="Shimojima M."/>
            <person name="Masuda S."/>
            <person name="Iwai M."/>
            <person name="Nobusawa T."/>
            <person name="Narise T."/>
            <person name="Kondo S."/>
            <person name="Saito H."/>
            <person name="Sato R."/>
            <person name="Murakawa M."/>
            <person name="Ihara Y."/>
            <person name="Oshima-Yamada Y."/>
            <person name="Ohtaka K."/>
            <person name="Satoh M."/>
            <person name="Sonobe K."/>
            <person name="Ishii M."/>
            <person name="Ohtani R."/>
            <person name="Kanamori-Sato M."/>
            <person name="Honoki R."/>
            <person name="Miyazaki D."/>
            <person name="Mochizuki H."/>
            <person name="Umetsu J."/>
            <person name="Higashi K."/>
            <person name="Shibata D."/>
            <person name="Kamiya Y."/>
            <person name="Sato N."/>
            <person name="Nakamura Y."/>
            <person name="Tabata S."/>
            <person name="Ida S."/>
            <person name="Kurokawa K."/>
            <person name="Ohta H."/>
        </authorList>
    </citation>
    <scope>NUCLEOTIDE SEQUENCE [LARGE SCALE GENOMIC DNA]</scope>
    <source>
        <strain evidence="1 2">NIES-2285</strain>
    </source>
</reference>
<dbReference type="STRING" id="105231.A0A1Y1IF12"/>
<dbReference type="OMA" id="CAFDANW"/>
<proteinExistence type="predicted"/>
<name>A0A1Y1IF12_KLENI</name>
<protein>
    <recommendedName>
        <fullName evidence="3">L-2-amino-thiazoline-4-carboxylic acid hydrolase</fullName>
    </recommendedName>
</protein>
<evidence type="ECO:0000313" key="1">
    <source>
        <dbReference type="EMBL" id="GAQ88039.1"/>
    </source>
</evidence>
<accession>A0A1Y1IF12</accession>
<dbReference type="InterPro" id="IPR026002">
    <property type="entry name" value="ATC_hydrolase-like"/>
</dbReference>
<gene>
    <name evidence="1" type="ORF">KFL_003950160</name>
</gene>
<keyword evidence="2" id="KW-1185">Reference proteome</keyword>
<dbReference type="Proteomes" id="UP000054558">
    <property type="component" value="Unassembled WGS sequence"/>
</dbReference>
<organism evidence="1 2">
    <name type="scientific">Klebsormidium nitens</name>
    <name type="common">Green alga</name>
    <name type="synonym">Ulothrix nitens</name>
    <dbReference type="NCBI Taxonomy" id="105231"/>
    <lineage>
        <taxon>Eukaryota</taxon>
        <taxon>Viridiplantae</taxon>
        <taxon>Streptophyta</taxon>
        <taxon>Klebsormidiophyceae</taxon>
        <taxon>Klebsormidiales</taxon>
        <taxon>Klebsormidiaceae</taxon>
        <taxon>Klebsormidium</taxon>
    </lineage>
</organism>
<dbReference type="Pfam" id="PF14196">
    <property type="entry name" value="ATC_hydrolase"/>
    <property type="match status" value="1"/>
</dbReference>
<dbReference type="EMBL" id="DF237344">
    <property type="protein sequence ID" value="GAQ88039.1"/>
    <property type="molecule type" value="Genomic_DNA"/>
</dbReference>
<dbReference type="AlphaFoldDB" id="A0A1Y1IF12"/>
<evidence type="ECO:0000313" key="2">
    <source>
        <dbReference type="Proteomes" id="UP000054558"/>
    </source>
</evidence>
<dbReference type="OrthoDB" id="5034840at2759"/>